<reference evidence="1 2" key="1">
    <citation type="submission" date="2024-06" db="EMBL/GenBank/DDBJ databases">
        <title>Genomic Encyclopedia of Type Strains, Phase IV (KMG-IV): sequencing the most valuable type-strain genomes for metagenomic binning, comparative biology and taxonomic classification.</title>
        <authorList>
            <person name="Goeker M."/>
        </authorList>
    </citation>
    <scope>NUCLEOTIDE SEQUENCE [LARGE SCALE GENOMIC DNA]</scope>
    <source>
        <strain evidence="1 2">DSM 15349</strain>
    </source>
</reference>
<gene>
    <name evidence="1" type="ORF">ABID27_000386</name>
</gene>
<dbReference type="Pfam" id="PF07949">
    <property type="entry name" value="YbbR"/>
    <property type="match status" value="2"/>
</dbReference>
<comment type="caution">
    <text evidence="1">The sequence shown here is derived from an EMBL/GenBank/DDBJ whole genome shotgun (WGS) entry which is preliminary data.</text>
</comment>
<sequence>MQDKIKKIGQVALASLVAVFLFFYATTTNYKNARTATAPNSATETYTYSVNDVTVNVKYNKQKYFVTGIAPSITVELIGSNKVALQKEVDESTRSFEVTADLRDLEPGTHSVQLQISSLPSGINATIIPTSFNVKIGNRTSKIFAIEGKITQSQLASGYVVSKIVLGDSSVKVTSDEETINSIDHVEAVVPDASKLADRYTGTATLQAVDAEGNILPVVFSPETTSIDATFIKK</sequence>
<organism evidence="1 2">
    <name type="scientific">Streptococcus gallinaceus</name>
    <dbReference type="NCBI Taxonomy" id="165758"/>
    <lineage>
        <taxon>Bacteria</taxon>
        <taxon>Bacillati</taxon>
        <taxon>Bacillota</taxon>
        <taxon>Bacilli</taxon>
        <taxon>Lactobacillales</taxon>
        <taxon>Streptococcaceae</taxon>
        <taxon>Streptococcus</taxon>
    </lineage>
</organism>
<accession>A0ABV2JL98</accession>
<dbReference type="PANTHER" id="PTHR37804">
    <property type="entry name" value="CDAA REGULATORY PROTEIN CDAR"/>
    <property type="match status" value="1"/>
</dbReference>
<dbReference type="InterPro" id="IPR012505">
    <property type="entry name" value="YbbR"/>
</dbReference>
<evidence type="ECO:0000313" key="1">
    <source>
        <dbReference type="EMBL" id="MET3643769.1"/>
    </source>
</evidence>
<keyword evidence="2" id="KW-1185">Reference proteome</keyword>
<dbReference type="EMBL" id="JBEPMK010000001">
    <property type="protein sequence ID" value="MET3643769.1"/>
    <property type="molecule type" value="Genomic_DNA"/>
</dbReference>
<proteinExistence type="predicted"/>
<name>A0ABV2JL98_9STRE</name>
<dbReference type="Gene3D" id="2.170.120.30">
    <property type="match status" value="1"/>
</dbReference>
<dbReference type="RefSeq" id="WP_253363075.1">
    <property type="nucleotide sequence ID" value="NZ_JALJXU010000001.1"/>
</dbReference>
<dbReference type="InterPro" id="IPR053154">
    <property type="entry name" value="c-di-AMP_regulator"/>
</dbReference>
<protein>
    <submittedName>
        <fullName evidence="1">YbbR domain-containing protein</fullName>
    </submittedName>
</protein>
<evidence type="ECO:0000313" key="2">
    <source>
        <dbReference type="Proteomes" id="UP001549055"/>
    </source>
</evidence>
<dbReference type="Proteomes" id="UP001549055">
    <property type="component" value="Unassembled WGS sequence"/>
</dbReference>
<dbReference type="Gene3D" id="2.170.120.40">
    <property type="entry name" value="YbbR-like domain"/>
    <property type="match status" value="1"/>
</dbReference>
<dbReference type="PANTHER" id="PTHR37804:SF1">
    <property type="entry name" value="CDAA REGULATORY PROTEIN CDAR"/>
    <property type="match status" value="1"/>
</dbReference>